<dbReference type="AlphaFoldDB" id="A0A4R7Z7T3"/>
<comment type="similarity">
    <text evidence="1">Belongs to the YciI family.</text>
</comment>
<comment type="caution">
    <text evidence="3">The sequence shown here is derived from an EMBL/GenBank/DDBJ whole genome shotgun (WGS) entry which is preliminary data.</text>
</comment>
<dbReference type="Proteomes" id="UP000294697">
    <property type="component" value="Unassembled WGS sequence"/>
</dbReference>
<reference evidence="3 4" key="1">
    <citation type="submission" date="2019-03" db="EMBL/GenBank/DDBJ databases">
        <title>Subsurface microbial communities from deep shales in Ohio and West Virginia, USA.</title>
        <authorList>
            <person name="Wrighton K."/>
        </authorList>
    </citation>
    <scope>NUCLEOTIDE SEQUENCE [LARGE SCALE GENOMIC DNA]</scope>
    <source>
        <strain evidence="3 4">MSL9.2</strain>
    </source>
</reference>
<gene>
    <name evidence="3" type="ORF">C8C77_103223</name>
</gene>
<dbReference type="Pfam" id="PF03795">
    <property type="entry name" value="YCII"/>
    <property type="match status" value="1"/>
</dbReference>
<organism evidence="3 4">
    <name type="scientific">Halanaerobium saccharolyticum</name>
    <dbReference type="NCBI Taxonomy" id="43595"/>
    <lineage>
        <taxon>Bacteria</taxon>
        <taxon>Bacillati</taxon>
        <taxon>Bacillota</taxon>
        <taxon>Clostridia</taxon>
        <taxon>Halanaerobiales</taxon>
        <taxon>Halanaerobiaceae</taxon>
        <taxon>Halanaerobium</taxon>
    </lineage>
</organism>
<dbReference type="SUPFAM" id="SSF54909">
    <property type="entry name" value="Dimeric alpha+beta barrel"/>
    <property type="match status" value="1"/>
</dbReference>
<dbReference type="InterPro" id="IPR011008">
    <property type="entry name" value="Dimeric_a/b-barrel"/>
</dbReference>
<accession>A0A4R7Z7T3</accession>
<dbReference type="InterPro" id="IPR005545">
    <property type="entry name" value="YCII"/>
</dbReference>
<dbReference type="EMBL" id="SODA01000003">
    <property type="protein sequence ID" value="TDW07086.1"/>
    <property type="molecule type" value="Genomic_DNA"/>
</dbReference>
<proteinExistence type="inferred from homology"/>
<evidence type="ECO:0000259" key="2">
    <source>
        <dbReference type="Pfam" id="PF03795"/>
    </source>
</evidence>
<name>A0A4R7Z7T3_9FIRM</name>
<dbReference type="Gene3D" id="3.30.70.1060">
    <property type="entry name" value="Dimeric alpha+beta barrel"/>
    <property type="match status" value="1"/>
</dbReference>
<evidence type="ECO:0000256" key="1">
    <source>
        <dbReference type="ARBA" id="ARBA00007689"/>
    </source>
</evidence>
<evidence type="ECO:0000313" key="4">
    <source>
        <dbReference type="Proteomes" id="UP000294697"/>
    </source>
</evidence>
<feature type="domain" description="YCII-related" evidence="2">
    <location>
        <begin position="18"/>
        <end position="55"/>
    </location>
</feature>
<evidence type="ECO:0000313" key="3">
    <source>
        <dbReference type="EMBL" id="TDW07086.1"/>
    </source>
</evidence>
<protein>
    <submittedName>
        <fullName evidence="3">YCII-related domain-containing protein</fullName>
    </submittedName>
</protein>
<sequence>MEKVAEERCFVGGGFVDELGGMIIFEAKDLEEAKKIADNDPLMKRNLYTYELFEWEVSVLSNDRD</sequence>